<keyword evidence="3 5" id="KW-1133">Transmembrane helix</keyword>
<comment type="caution">
    <text evidence="7">The sequence shown here is derived from an EMBL/GenBank/DDBJ whole genome shotgun (WGS) entry which is preliminary data.</text>
</comment>
<evidence type="ECO:0000256" key="4">
    <source>
        <dbReference type="ARBA" id="ARBA00023136"/>
    </source>
</evidence>
<evidence type="ECO:0000259" key="6">
    <source>
        <dbReference type="Pfam" id="PF01061"/>
    </source>
</evidence>
<feature type="transmembrane region" description="Helical" evidence="5">
    <location>
        <begin position="155"/>
        <end position="180"/>
    </location>
</feature>
<dbReference type="InterPro" id="IPR013525">
    <property type="entry name" value="ABC2_TM"/>
</dbReference>
<evidence type="ECO:0000256" key="1">
    <source>
        <dbReference type="ARBA" id="ARBA00004141"/>
    </source>
</evidence>
<dbReference type="STRING" id="888268.A0A1E5V551"/>
<name>A0A1E5V551_9POAL</name>
<dbReference type="OrthoDB" id="70398at2759"/>
<dbReference type="Pfam" id="PF01061">
    <property type="entry name" value="ABC2_membrane"/>
    <property type="match status" value="1"/>
</dbReference>
<evidence type="ECO:0000256" key="5">
    <source>
        <dbReference type="SAM" id="Phobius"/>
    </source>
</evidence>
<dbReference type="Proteomes" id="UP000095767">
    <property type="component" value="Unassembled WGS sequence"/>
</dbReference>
<keyword evidence="4 5" id="KW-0472">Membrane</keyword>
<protein>
    <submittedName>
        <fullName evidence="7">ABC transporter G family member 41</fullName>
    </submittedName>
</protein>
<sequence>MLEVTSTSMEAHLGVNFAQIYRGSSMYKDKYELVKRLSILALGTINLHFPTRYPQKFWEQFKACLWKQCLSYWRTPSYNLVQIVFITVSCIAFSALYWQQGNGRNDQQDMFTILGCMYGTTLFAGINNYQSVMPFISIECSVVYRERFAGMYSPWAYSFAHVAMEIPYVFVQTVLFMFIVKGP</sequence>
<evidence type="ECO:0000313" key="7">
    <source>
        <dbReference type="EMBL" id="OEL20115.1"/>
    </source>
</evidence>
<evidence type="ECO:0000256" key="2">
    <source>
        <dbReference type="ARBA" id="ARBA00022692"/>
    </source>
</evidence>
<evidence type="ECO:0000256" key="3">
    <source>
        <dbReference type="ARBA" id="ARBA00022989"/>
    </source>
</evidence>
<evidence type="ECO:0000313" key="8">
    <source>
        <dbReference type="Proteomes" id="UP000095767"/>
    </source>
</evidence>
<keyword evidence="2 5" id="KW-0812">Transmembrane</keyword>
<gene>
    <name evidence="7" type="ORF">BAE44_0018866</name>
</gene>
<feature type="transmembrane region" description="Helical" evidence="5">
    <location>
        <begin position="80"/>
        <end position="98"/>
    </location>
</feature>
<dbReference type="GO" id="GO:0016020">
    <property type="term" value="C:membrane"/>
    <property type="evidence" value="ECO:0007669"/>
    <property type="project" value="UniProtKB-SubCell"/>
</dbReference>
<comment type="subcellular location">
    <subcellularLocation>
        <location evidence="1">Membrane</location>
        <topology evidence="1">Multi-pass membrane protein</topology>
    </subcellularLocation>
</comment>
<reference evidence="7 8" key="1">
    <citation type="submission" date="2016-09" db="EMBL/GenBank/DDBJ databases">
        <title>The draft genome of Dichanthelium oligosanthes: A C3 panicoid grass species.</title>
        <authorList>
            <person name="Studer A.J."/>
            <person name="Schnable J.C."/>
            <person name="Brutnell T.P."/>
        </authorList>
    </citation>
    <scope>NUCLEOTIDE SEQUENCE [LARGE SCALE GENOMIC DNA]</scope>
    <source>
        <strain evidence="8">cv. Kellogg 1175</strain>
        <tissue evidence="7">Leaf</tissue>
    </source>
</reference>
<dbReference type="GO" id="GO:0140359">
    <property type="term" value="F:ABC-type transporter activity"/>
    <property type="evidence" value="ECO:0007669"/>
    <property type="project" value="InterPro"/>
</dbReference>
<proteinExistence type="predicted"/>
<keyword evidence="8" id="KW-1185">Reference proteome</keyword>
<dbReference type="PANTHER" id="PTHR48040:SF18">
    <property type="entry name" value="PLEIOTROPIC DRUG RESISTANCE PROTEIN 3-LIKE ISOFORM X1"/>
    <property type="match status" value="1"/>
</dbReference>
<feature type="transmembrane region" description="Helical" evidence="5">
    <location>
        <begin position="110"/>
        <end position="129"/>
    </location>
</feature>
<dbReference type="EMBL" id="LWDX02051762">
    <property type="protein sequence ID" value="OEL20115.1"/>
    <property type="molecule type" value="Genomic_DNA"/>
</dbReference>
<dbReference type="AlphaFoldDB" id="A0A1E5V551"/>
<accession>A0A1E5V551</accession>
<organism evidence="7 8">
    <name type="scientific">Dichanthelium oligosanthes</name>
    <dbReference type="NCBI Taxonomy" id="888268"/>
    <lineage>
        <taxon>Eukaryota</taxon>
        <taxon>Viridiplantae</taxon>
        <taxon>Streptophyta</taxon>
        <taxon>Embryophyta</taxon>
        <taxon>Tracheophyta</taxon>
        <taxon>Spermatophyta</taxon>
        <taxon>Magnoliopsida</taxon>
        <taxon>Liliopsida</taxon>
        <taxon>Poales</taxon>
        <taxon>Poaceae</taxon>
        <taxon>PACMAD clade</taxon>
        <taxon>Panicoideae</taxon>
        <taxon>Panicodae</taxon>
        <taxon>Paniceae</taxon>
        <taxon>Dichantheliinae</taxon>
        <taxon>Dichanthelium</taxon>
    </lineage>
</organism>
<feature type="domain" description="ABC-2 type transporter transmembrane" evidence="6">
    <location>
        <begin position="59"/>
        <end position="180"/>
    </location>
</feature>
<dbReference type="PANTHER" id="PTHR48040">
    <property type="entry name" value="PLEIOTROPIC DRUG RESISTANCE PROTEIN 1-LIKE ISOFORM X1"/>
    <property type="match status" value="1"/>
</dbReference>